<evidence type="ECO:0000313" key="1">
    <source>
        <dbReference type="EMBL" id="SFI16480.1"/>
    </source>
</evidence>
<dbReference type="AlphaFoldDB" id="A0A1I3FZ24"/>
<dbReference type="RefSeq" id="WP_143093368.1">
    <property type="nucleotide sequence ID" value="NZ_FOQT01000002.1"/>
</dbReference>
<dbReference type="Proteomes" id="UP000198931">
    <property type="component" value="Unassembled WGS sequence"/>
</dbReference>
<name>A0A1I3FZ24_9FLAO</name>
<keyword evidence="2" id="KW-1185">Reference proteome</keyword>
<dbReference type="OrthoDB" id="1270436at2"/>
<accession>A0A1I3FZ24</accession>
<gene>
    <name evidence="1" type="ORF">SAMN05443292_1728</name>
</gene>
<protein>
    <submittedName>
        <fullName evidence="1">Uncharacterized protein</fullName>
    </submittedName>
</protein>
<dbReference type="EMBL" id="FOQT01000002">
    <property type="protein sequence ID" value="SFI16480.1"/>
    <property type="molecule type" value="Genomic_DNA"/>
</dbReference>
<evidence type="ECO:0000313" key="2">
    <source>
        <dbReference type="Proteomes" id="UP000198931"/>
    </source>
</evidence>
<dbReference type="STRING" id="1125876.SAMN05443292_1728"/>
<proteinExistence type="predicted"/>
<sequence>MHNFNFNFNFNLALINQQILFIMKRFILLAAFGVAGMMSAKTAEVKNSTTSLVEKTVVKDECQWCVLANGNQYCAEAATCGEAKDAARKMAIAEITPPPTPGQGA</sequence>
<organism evidence="1 2">
    <name type="scientific">Halpernia frigidisoli</name>
    <dbReference type="NCBI Taxonomy" id="1125876"/>
    <lineage>
        <taxon>Bacteria</taxon>
        <taxon>Pseudomonadati</taxon>
        <taxon>Bacteroidota</taxon>
        <taxon>Flavobacteriia</taxon>
        <taxon>Flavobacteriales</taxon>
        <taxon>Weeksellaceae</taxon>
        <taxon>Chryseobacterium group</taxon>
        <taxon>Halpernia</taxon>
    </lineage>
</organism>
<reference evidence="1 2" key="1">
    <citation type="submission" date="2016-10" db="EMBL/GenBank/DDBJ databases">
        <authorList>
            <person name="de Groot N.N."/>
        </authorList>
    </citation>
    <scope>NUCLEOTIDE SEQUENCE [LARGE SCALE GENOMIC DNA]</scope>
    <source>
        <strain evidence="1 2">DSM 26000</strain>
    </source>
</reference>